<sequence>MHSVLKDQEWCIYGIIYNYAPFLLTNLMVKLSEPYSVIPNQVPSSSPFLKKDFSAIQYGNALAITRRPFEDPNHLPLHRLGCHLLFRTIMSAIVRGYQSFQSLSRHQVFTIPWTTQLVHTGSN</sequence>
<evidence type="ECO:0000313" key="2">
    <source>
        <dbReference type="Proteomes" id="UP000765509"/>
    </source>
</evidence>
<evidence type="ECO:0000313" key="1">
    <source>
        <dbReference type="EMBL" id="MBW0464405.1"/>
    </source>
</evidence>
<dbReference type="EMBL" id="AVOT02000773">
    <property type="protein sequence ID" value="MBW0464405.1"/>
    <property type="molecule type" value="Genomic_DNA"/>
</dbReference>
<protein>
    <submittedName>
        <fullName evidence="1">Uncharacterized protein</fullName>
    </submittedName>
</protein>
<accession>A0A9Q3BFS0</accession>
<reference evidence="1" key="1">
    <citation type="submission" date="2021-03" db="EMBL/GenBank/DDBJ databases">
        <title>Draft genome sequence of rust myrtle Austropuccinia psidii MF-1, a brazilian biotype.</title>
        <authorList>
            <person name="Quecine M.C."/>
            <person name="Pachon D.M.R."/>
            <person name="Bonatelli M.L."/>
            <person name="Correr F.H."/>
            <person name="Franceschini L.M."/>
            <person name="Leite T.F."/>
            <person name="Margarido G.R.A."/>
            <person name="Almeida C.A."/>
            <person name="Ferrarezi J.A."/>
            <person name="Labate C.A."/>
        </authorList>
    </citation>
    <scope>NUCLEOTIDE SEQUENCE</scope>
    <source>
        <strain evidence="1">MF-1</strain>
    </source>
</reference>
<dbReference type="Proteomes" id="UP000765509">
    <property type="component" value="Unassembled WGS sequence"/>
</dbReference>
<comment type="caution">
    <text evidence="1">The sequence shown here is derived from an EMBL/GenBank/DDBJ whole genome shotgun (WGS) entry which is preliminary data.</text>
</comment>
<proteinExistence type="predicted"/>
<organism evidence="1 2">
    <name type="scientific">Austropuccinia psidii MF-1</name>
    <dbReference type="NCBI Taxonomy" id="1389203"/>
    <lineage>
        <taxon>Eukaryota</taxon>
        <taxon>Fungi</taxon>
        <taxon>Dikarya</taxon>
        <taxon>Basidiomycota</taxon>
        <taxon>Pucciniomycotina</taxon>
        <taxon>Pucciniomycetes</taxon>
        <taxon>Pucciniales</taxon>
        <taxon>Sphaerophragmiaceae</taxon>
        <taxon>Austropuccinia</taxon>
    </lineage>
</organism>
<name>A0A9Q3BFS0_9BASI</name>
<gene>
    <name evidence="1" type="ORF">O181_004120</name>
</gene>
<dbReference type="AlphaFoldDB" id="A0A9Q3BFS0"/>
<keyword evidence="2" id="KW-1185">Reference proteome</keyword>